<keyword evidence="19" id="KW-1185">Reference proteome</keyword>
<evidence type="ECO:0000256" key="3">
    <source>
        <dbReference type="ARBA" id="ARBA00022679"/>
    </source>
</evidence>
<dbReference type="Gene3D" id="3.90.580.10">
    <property type="entry name" value="Zinc finger, CHC2-type domain"/>
    <property type="match status" value="1"/>
</dbReference>
<dbReference type="GO" id="GO:0005737">
    <property type="term" value="C:cytoplasm"/>
    <property type="evidence" value="ECO:0007669"/>
    <property type="project" value="TreeGrafter"/>
</dbReference>
<evidence type="ECO:0000256" key="7">
    <source>
        <dbReference type="ARBA" id="ARBA00022771"/>
    </source>
</evidence>
<gene>
    <name evidence="12 16" type="primary">dnaG</name>
    <name evidence="17" type="ORF">LS73_002645</name>
    <name evidence="16" type="ORF">NCTC12714_00854</name>
</gene>
<evidence type="ECO:0000256" key="11">
    <source>
        <dbReference type="ARBA" id="ARBA00023163"/>
    </source>
</evidence>
<dbReference type="Gene3D" id="3.40.1360.10">
    <property type="match status" value="1"/>
</dbReference>
<dbReference type="GO" id="GO:0006269">
    <property type="term" value="P:DNA replication, synthesis of primer"/>
    <property type="evidence" value="ECO:0007669"/>
    <property type="project" value="UniProtKB-UniRule"/>
</dbReference>
<feature type="domain" description="Toprim" evidence="15">
    <location>
        <begin position="250"/>
        <end position="331"/>
    </location>
</feature>
<dbReference type="EC" id="2.7.7.101" evidence="12"/>
<keyword evidence="4 12" id="KW-0548">Nucleotidyltransferase</keyword>
<evidence type="ECO:0000256" key="12">
    <source>
        <dbReference type="HAMAP-Rule" id="MF_00974"/>
    </source>
</evidence>
<evidence type="ECO:0000256" key="8">
    <source>
        <dbReference type="ARBA" id="ARBA00022833"/>
    </source>
</evidence>
<dbReference type="InterPro" id="IPR006295">
    <property type="entry name" value="DNA_primase_DnaG"/>
</dbReference>
<evidence type="ECO:0000256" key="13">
    <source>
        <dbReference type="PIRNR" id="PIRNR002811"/>
    </source>
</evidence>
<evidence type="ECO:0000313" key="19">
    <source>
        <dbReference type="Proteomes" id="UP000255139"/>
    </source>
</evidence>
<comment type="catalytic activity">
    <reaction evidence="12">
        <text>ssDNA + n NTP = ssDNA/pppN(pN)n-1 hybrid + (n-1) diphosphate.</text>
        <dbReference type="EC" id="2.7.7.101"/>
    </reaction>
</comment>
<dbReference type="HAMAP" id="MF_00974">
    <property type="entry name" value="DNA_primase_DnaG"/>
    <property type="match status" value="1"/>
</dbReference>
<dbReference type="OrthoDB" id="9803773at2"/>
<keyword evidence="9" id="KW-0460">Magnesium</keyword>
<keyword evidence="3 12" id="KW-0808">Transferase</keyword>
<evidence type="ECO:0000313" key="18">
    <source>
        <dbReference type="Proteomes" id="UP000029922"/>
    </source>
</evidence>
<proteinExistence type="inferred from homology"/>
<evidence type="ECO:0000256" key="4">
    <source>
        <dbReference type="ARBA" id="ARBA00022695"/>
    </source>
</evidence>
<dbReference type="FunFam" id="3.90.580.10:FF:000001">
    <property type="entry name" value="DNA primase"/>
    <property type="match status" value="1"/>
</dbReference>
<dbReference type="SMART" id="SM00493">
    <property type="entry name" value="TOPRIM"/>
    <property type="match status" value="1"/>
</dbReference>
<reference evidence="17 18" key="1">
    <citation type="journal article" date="2014" name="Genome Announc.">
        <title>Draft genome sequences of eight enterohepatic helicobacter species isolated from both laboratory and wild rodents.</title>
        <authorList>
            <person name="Sheh A."/>
            <person name="Shen Z."/>
            <person name="Fox J.G."/>
        </authorList>
    </citation>
    <scope>NUCLEOTIDE SEQUENCE [LARGE SCALE GENOMIC DNA]</scope>
    <source>
        <strain evidence="17 18">ST1</strain>
    </source>
</reference>
<dbReference type="RefSeq" id="WP_034557791.1">
    <property type="nucleotide sequence ID" value="NZ_FZML01000032.1"/>
</dbReference>
<dbReference type="EMBL" id="JRPD02000003">
    <property type="protein sequence ID" value="TLE01186.1"/>
    <property type="molecule type" value="Genomic_DNA"/>
</dbReference>
<dbReference type="Pfam" id="PF16730">
    <property type="entry name" value="DnaGprimase_HBD"/>
    <property type="match status" value="1"/>
</dbReference>
<dbReference type="InterPro" id="IPR013264">
    <property type="entry name" value="DNAG_N"/>
</dbReference>
<keyword evidence="6 12" id="KW-0479">Metal-binding</keyword>
<dbReference type="GO" id="GO:0003677">
    <property type="term" value="F:DNA binding"/>
    <property type="evidence" value="ECO:0007669"/>
    <property type="project" value="UniProtKB-KW"/>
</dbReference>
<dbReference type="InterPro" id="IPR037068">
    <property type="entry name" value="DNA_primase_core_N_sf"/>
</dbReference>
<dbReference type="InterPro" id="IPR050219">
    <property type="entry name" value="DnaG_primase"/>
</dbReference>
<dbReference type="GO" id="GO:1990077">
    <property type="term" value="C:primosome complex"/>
    <property type="evidence" value="ECO:0007669"/>
    <property type="project" value="UniProtKB-KW"/>
</dbReference>
<dbReference type="STRING" id="216.LS73_04135"/>
<dbReference type="Pfam" id="PF13155">
    <property type="entry name" value="Toprim_2"/>
    <property type="match status" value="1"/>
</dbReference>
<feature type="zinc finger region" description="CHC2-type" evidence="12 14">
    <location>
        <begin position="39"/>
        <end position="63"/>
    </location>
</feature>
<dbReference type="NCBIfam" id="TIGR01391">
    <property type="entry name" value="dnaG"/>
    <property type="match status" value="1"/>
</dbReference>
<dbReference type="PIRSF" id="PIRSF002811">
    <property type="entry name" value="DnaG"/>
    <property type="match status" value="1"/>
</dbReference>
<dbReference type="InterPro" id="IPR002694">
    <property type="entry name" value="Znf_CHC2"/>
</dbReference>
<reference evidence="16 19" key="2">
    <citation type="submission" date="2018-06" db="EMBL/GenBank/DDBJ databases">
        <authorList>
            <consortium name="Pathogen Informatics"/>
            <person name="Doyle S."/>
        </authorList>
    </citation>
    <scope>NUCLEOTIDE SEQUENCE [LARGE SCALE GENOMIC DNA]</scope>
    <source>
        <strain evidence="16 19">NCTC12714</strain>
    </source>
</reference>
<dbReference type="CDD" id="cd03364">
    <property type="entry name" value="TOPRIM_DnaG_primases"/>
    <property type="match status" value="1"/>
</dbReference>
<evidence type="ECO:0000256" key="10">
    <source>
        <dbReference type="ARBA" id="ARBA00023125"/>
    </source>
</evidence>
<evidence type="ECO:0000256" key="6">
    <source>
        <dbReference type="ARBA" id="ARBA00022723"/>
    </source>
</evidence>
<evidence type="ECO:0000256" key="9">
    <source>
        <dbReference type="ARBA" id="ARBA00022842"/>
    </source>
</evidence>
<dbReference type="PANTHER" id="PTHR30313:SF2">
    <property type="entry name" value="DNA PRIMASE"/>
    <property type="match status" value="1"/>
</dbReference>
<dbReference type="InterPro" id="IPR016136">
    <property type="entry name" value="DNA_helicase_N/primase_C"/>
</dbReference>
<dbReference type="Proteomes" id="UP000255139">
    <property type="component" value="Unassembled WGS sequence"/>
</dbReference>
<dbReference type="AlphaFoldDB" id="A0A099U090"/>
<keyword evidence="2 12" id="KW-0639">Primosome</keyword>
<comment type="function">
    <text evidence="12 13">RNA polymerase that catalyzes the synthesis of short RNA molecules used as primers for DNA polymerase during DNA replication.</text>
</comment>
<dbReference type="GO" id="GO:0008270">
    <property type="term" value="F:zinc ion binding"/>
    <property type="evidence" value="ECO:0007669"/>
    <property type="project" value="UniProtKB-UniRule"/>
</dbReference>
<evidence type="ECO:0000256" key="1">
    <source>
        <dbReference type="ARBA" id="ARBA00022478"/>
    </source>
</evidence>
<evidence type="ECO:0000256" key="14">
    <source>
        <dbReference type="PIRSR" id="PIRSR002811-1"/>
    </source>
</evidence>
<accession>A0A099U090</accession>
<comment type="subunit">
    <text evidence="12">Monomer. Interacts with DnaB.</text>
</comment>
<keyword evidence="5 12" id="KW-0235">DNA replication</keyword>
<dbReference type="InterPro" id="IPR034151">
    <property type="entry name" value="TOPRIM_DnaG_bac"/>
</dbReference>
<dbReference type="Gene3D" id="1.10.860.10">
    <property type="entry name" value="DNAb Helicase, Chain A"/>
    <property type="match status" value="1"/>
</dbReference>
<dbReference type="InterPro" id="IPR036977">
    <property type="entry name" value="DNA_primase_Znf_CHC2"/>
</dbReference>
<dbReference type="Pfam" id="PF01807">
    <property type="entry name" value="Zn_ribbon_DnaG"/>
    <property type="match status" value="1"/>
</dbReference>
<dbReference type="PROSITE" id="PS50880">
    <property type="entry name" value="TOPRIM"/>
    <property type="match status" value="1"/>
</dbReference>
<evidence type="ECO:0000256" key="5">
    <source>
        <dbReference type="ARBA" id="ARBA00022705"/>
    </source>
</evidence>
<dbReference type="SUPFAM" id="SSF56731">
    <property type="entry name" value="DNA primase core"/>
    <property type="match status" value="1"/>
</dbReference>
<evidence type="ECO:0000313" key="16">
    <source>
        <dbReference type="EMBL" id="STQ86063.1"/>
    </source>
</evidence>
<evidence type="ECO:0000313" key="17">
    <source>
        <dbReference type="EMBL" id="TLE01186.1"/>
    </source>
</evidence>
<dbReference type="InterPro" id="IPR006171">
    <property type="entry name" value="TOPRIM_dom"/>
</dbReference>
<keyword evidence="10 12" id="KW-0238">DNA-binding</keyword>
<evidence type="ECO:0000259" key="15">
    <source>
        <dbReference type="PROSITE" id="PS50880"/>
    </source>
</evidence>
<comment type="domain">
    <text evidence="12">Contains an N-terminal zinc-binding domain, a central core domain that contains the primase activity, and a C-terminal DnaB-binding domain.</text>
</comment>
<dbReference type="Proteomes" id="UP000029922">
    <property type="component" value="Unassembled WGS sequence"/>
</dbReference>
<keyword evidence="1 12" id="KW-0240">DNA-directed RNA polymerase</keyword>
<keyword evidence="11 12" id="KW-0804">Transcription</keyword>
<dbReference type="EMBL" id="UGJE01000002">
    <property type="protein sequence ID" value="STQ86063.1"/>
    <property type="molecule type" value="Genomic_DNA"/>
</dbReference>
<comment type="cofactor">
    <cofactor evidence="12 13 14">
        <name>Zn(2+)</name>
        <dbReference type="ChEBI" id="CHEBI:29105"/>
    </cofactor>
    <text evidence="12 13 14">Binds 1 zinc ion per monomer.</text>
</comment>
<dbReference type="GO" id="GO:0000428">
    <property type="term" value="C:DNA-directed RNA polymerase complex"/>
    <property type="evidence" value="ECO:0007669"/>
    <property type="project" value="UniProtKB-KW"/>
</dbReference>
<dbReference type="Gene3D" id="3.90.980.10">
    <property type="entry name" value="DNA primase, catalytic core, N-terminal domain"/>
    <property type="match status" value="1"/>
</dbReference>
<organism evidence="16 19">
    <name type="scientific">Helicobacter muridarum</name>
    <dbReference type="NCBI Taxonomy" id="216"/>
    <lineage>
        <taxon>Bacteria</taxon>
        <taxon>Pseudomonadati</taxon>
        <taxon>Campylobacterota</taxon>
        <taxon>Epsilonproteobacteria</taxon>
        <taxon>Campylobacterales</taxon>
        <taxon>Helicobacteraceae</taxon>
        <taxon>Helicobacter</taxon>
    </lineage>
</organism>
<dbReference type="PANTHER" id="PTHR30313">
    <property type="entry name" value="DNA PRIMASE"/>
    <property type="match status" value="1"/>
</dbReference>
<protein>
    <recommendedName>
        <fullName evidence="12 13">DNA primase</fullName>
        <ecNumber evidence="12">2.7.7.101</ecNumber>
    </recommendedName>
</protein>
<keyword evidence="7 12" id="KW-0863">Zinc-finger</keyword>
<sequence>MPSITQASIDLLKSNIDIVDLISHYIDVSRVGINFMALCPFHDDKTPSLSISQAKGLYHCHACGASGDGIKFVMQHQNVGFQDALEIIASFYRISLEYVDHENGASKKKSHILDSIASFYHNNLLNNQDVLQYLFSRGLSMDSIRNFKIGYCGASFETQKALQEHSLSYKEALEYGILIESYNRPYARFSNRITFPICSANGSVVGFGGRTLSNDKHIAKYINSHQSKIFNKSKILYGYNLARQSIYKQKSMIVCEGYLDVILLHQAGFCNAVATLGTALNNGHLGIINKDNTSIYMCYDGDIAGINAACKAARFLSKHSKDGGVVLLRDGLDPADMILQHKEDDFRLALKHAKSFIDFVLEDIVMKFDLKNPIQKQQALQASLEFMHTLNPLIQDDYKALKLPQLLNIQKRHITKKYEKQKDIAIIPSFDNISEANILVSMLDNEENFYLGMQFLDIKHFMTYREEFSMISNGIREHDKIMTLRFKSNASFSNKEFAYELRIFLLAYAKNLVNNISRDSNLIGMARIEAIGKLRNAIRILELERRLVVV</sequence>
<keyword evidence="8 12" id="KW-0862">Zinc</keyword>
<dbReference type="Pfam" id="PF08275">
    <property type="entry name" value="DNAG_N"/>
    <property type="match status" value="1"/>
</dbReference>
<dbReference type="SMART" id="SM00400">
    <property type="entry name" value="ZnF_CHCC"/>
    <property type="match status" value="1"/>
</dbReference>
<comment type="similarity">
    <text evidence="12 13">Belongs to the DnaG primase family.</text>
</comment>
<name>A0A099U090_9HELI</name>
<dbReference type="InterPro" id="IPR030846">
    <property type="entry name" value="DnaG_bac"/>
</dbReference>
<dbReference type="SUPFAM" id="SSF57783">
    <property type="entry name" value="Zinc beta-ribbon"/>
    <property type="match status" value="1"/>
</dbReference>
<dbReference type="GO" id="GO:0003899">
    <property type="term" value="F:DNA-directed RNA polymerase activity"/>
    <property type="evidence" value="ECO:0007669"/>
    <property type="project" value="UniProtKB-UniRule"/>
</dbReference>
<evidence type="ECO:0000256" key="2">
    <source>
        <dbReference type="ARBA" id="ARBA00022515"/>
    </source>
</evidence>
<dbReference type="InterPro" id="IPR031988">
    <property type="entry name" value="DnaG_HBD"/>
</dbReference>